<evidence type="ECO:0000256" key="7">
    <source>
        <dbReference type="ARBA" id="ARBA00022694"/>
    </source>
</evidence>
<dbReference type="PANTHER" id="PTHR15641:SF1">
    <property type="entry name" value="ELONGATOR COMPLEX PROTEIN 5"/>
    <property type="match status" value="1"/>
</dbReference>
<dbReference type="OrthoDB" id="166907at2759"/>
<comment type="subcellular location">
    <subcellularLocation>
        <location evidence="2">Cytoplasm</location>
    </subcellularLocation>
    <subcellularLocation>
        <location evidence="1">Nucleus</location>
    </subcellularLocation>
</comment>
<keyword evidence="6" id="KW-0963">Cytoplasm</keyword>
<feature type="non-terminal residue" evidence="10">
    <location>
        <position position="166"/>
    </location>
</feature>
<reference evidence="10 11" key="1">
    <citation type="submission" date="2019-09" db="EMBL/GenBank/DDBJ databases">
        <title>Bird 10,000 Genomes (B10K) Project - Family phase.</title>
        <authorList>
            <person name="Zhang G."/>
        </authorList>
    </citation>
    <scope>NUCLEOTIDE SEQUENCE [LARGE SCALE GENOMIC DNA]</scope>
    <source>
        <strain evidence="10">B10K-DU-002-35</strain>
        <tissue evidence="10">Muscle</tissue>
    </source>
</reference>
<comment type="similarity">
    <text evidence="4">Belongs to the ELP5 family.</text>
</comment>
<comment type="pathway">
    <text evidence="3">tRNA modification; 5-methoxycarbonylmethyl-2-thiouridine-tRNA biosynthesis.</text>
</comment>
<comment type="caution">
    <text evidence="10">The sequence shown here is derived from an EMBL/GenBank/DDBJ whole genome shotgun (WGS) entry which is preliminary data.</text>
</comment>
<protein>
    <recommendedName>
        <fullName evidence="5">Elongator complex protein 5</fullName>
    </recommendedName>
</protein>
<evidence type="ECO:0000256" key="4">
    <source>
        <dbReference type="ARBA" id="ARBA00009567"/>
    </source>
</evidence>
<feature type="non-terminal residue" evidence="10">
    <location>
        <position position="1"/>
    </location>
</feature>
<keyword evidence="11" id="KW-1185">Reference proteome</keyword>
<dbReference type="AlphaFoldDB" id="A0A7L1NP43"/>
<evidence type="ECO:0000256" key="9">
    <source>
        <dbReference type="SAM" id="MobiDB-lite"/>
    </source>
</evidence>
<feature type="region of interest" description="Disordered" evidence="9">
    <location>
        <begin position="125"/>
        <end position="166"/>
    </location>
</feature>
<dbReference type="GO" id="GO:0005829">
    <property type="term" value="C:cytosol"/>
    <property type="evidence" value="ECO:0007669"/>
    <property type="project" value="TreeGrafter"/>
</dbReference>
<dbReference type="EMBL" id="VXBP01007708">
    <property type="protein sequence ID" value="NXO01116.1"/>
    <property type="molecule type" value="Genomic_DNA"/>
</dbReference>
<evidence type="ECO:0000256" key="5">
    <source>
        <dbReference type="ARBA" id="ARBA00020264"/>
    </source>
</evidence>
<evidence type="ECO:0000256" key="1">
    <source>
        <dbReference type="ARBA" id="ARBA00004123"/>
    </source>
</evidence>
<organism evidence="10 11">
    <name type="scientific">Rhinopomastus cyanomelas</name>
    <name type="common">Common scimitarbill</name>
    <dbReference type="NCBI Taxonomy" id="113115"/>
    <lineage>
        <taxon>Eukaryota</taxon>
        <taxon>Metazoa</taxon>
        <taxon>Chordata</taxon>
        <taxon>Craniata</taxon>
        <taxon>Vertebrata</taxon>
        <taxon>Euteleostomi</taxon>
        <taxon>Archelosauria</taxon>
        <taxon>Archosauria</taxon>
        <taxon>Dinosauria</taxon>
        <taxon>Saurischia</taxon>
        <taxon>Theropoda</taxon>
        <taxon>Coelurosauria</taxon>
        <taxon>Aves</taxon>
        <taxon>Neognathae</taxon>
        <taxon>Neoaves</taxon>
        <taxon>Telluraves</taxon>
        <taxon>Coraciimorphae</taxon>
        <taxon>Bucerotiformes</taxon>
        <taxon>Rhinopomastidae</taxon>
        <taxon>Rhinopomastus</taxon>
    </lineage>
</organism>
<proteinExistence type="inferred from homology"/>
<evidence type="ECO:0000256" key="2">
    <source>
        <dbReference type="ARBA" id="ARBA00004496"/>
    </source>
</evidence>
<dbReference type="GO" id="GO:0033588">
    <property type="term" value="C:elongator holoenzyme complex"/>
    <property type="evidence" value="ECO:0007669"/>
    <property type="project" value="InterPro"/>
</dbReference>
<evidence type="ECO:0000256" key="6">
    <source>
        <dbReference type="ARBA" id="ARBA00022490"/>
    </source>
</evidence>
<name>A0A7L1NP43_RHICY</name>
<dbReference type="GO" id="GO:0000049">
    <property type="term" value="F:tRNA binding"/>
    <property type="evidence" value="ECO:0007669"/>
    <property type="project" value="TreeGrafter"/>
</dbReference>
<keyword evidence="7" id="KW-0819">tRNA processing</keyword>
<sequence length="166" mass="17470">PGVPPQVLALLHQELHPPGLLQALEGLASIQLILWGTHQLGSPCLVTISSPPRRGGGTHKDETFTVRPDGSLGVAPPFPKLEEMGVWSSGATLGTPQGGGGRTPPHPLTFRLQLSAAERAARAALTPPYQLSPTRKSLLLAPGTLGCDSEPPQDEDFEDPDDDLDV</sequence>
<evidence type="ECO:0000313" key="10">
    <source>
        <dbReference type="EMBL" id="NXO01116.1"/>
    </source>
</evidence>
<feature type="region of interest" description="Disordered" evidence="9">
    <location>
        <begin position="49"/>
        <end position="108"/>
    </location>
</feature>
<dbReference type="GO" id="GO:0005634">
    <property type="term" value="C:nucleus"/>
    <property type="evidence" value="ECO:0007669"/>
    <property type="project" value="UniProtKB-SubCell"/>
</dbReference>
<accession>A0A7L1NP43</accession>
<dbReference type="GO" id="GO:0002098">
    <property type="term" value="P:tRNA wobble uridine modification"/>
    <property type="evidence" value="ECO:0007669"/>
    <property type="project" value="InterPro"/>
</dbReference>
<feature type="compositionally biased region" description="Acidic residues" evidence="9">
    <location>
        <begin position="151"/>
        <end position="166"/>
    </location>
</feature>
<dbReference type="InterPro" id="IPR019519">
    <property type="entry name" value="Elp5"/>
</dbReference>
<gene>
    <name evidence="10" type="primary">Elp5</name>
    <name evidence="10" type="ORF">RHICYA_R15749</name>
</gene>
<dbReference type="PANTHER" id="PTHR15641">
    <property type="entry name" value="ELONGATOR COMPLEX PROTEIN 5"/>
    <property type="match status" value="1"/>
</dbReference>
<keyword evidence="8" id="KW-0539">Nucleus</keyword>
<evidence type="ECO:0000256" key="3">
    <source>
        <dbReference type="ARBA" id="ARBA00005043"/>
    </source>
</evidence>
<evidence type="ECO:0000313" key="11">
    <source>
        <dbReference type="Proteomes" id="UP000565785"/>
    </source>
</evidence>
<evidence type="ECO:0000256" key="8">
    <source>
        <dbReference type="ARBA" id="ARBA00023242"/>
    </source>
</evidence>
<dbReference type="Proteomes" id="UP000565785">
    <property type="component" value="Unassembled WGS sequence"/>
</dbReference>